<dbReference type="EMBL" id="CAXDID020000650">
    <property type="protein sequence ID" value="CAL6108374.1"/>
    <property type="molecule type" value="Genomic_DNA"/>
</dbReference>
<keyword evidence="3" id="KW-1185">Reference proteome</keyword>
<dbReference type="EMBL" id="CATOUU010001051">
    <property type="protein sequence ID" value="CAI9968958.1"/>
    <property type="molecule type" value="Genomic_DNA"/>
</dbReference>
<dbReference type="AlphaFoldDB" id="A0AA86RA02"/>
<dbReference type="Proteomes" id="UP001642409">
    <property type="component" value="Unassembled WGS sequence"/>
</dbReference>
<accession>A0AA86RA02</accession>
<proteinExistence type="predicted"/>
<reference evidence="2 3" key="2">
    <citation type="submission" date="2024-07" db="EMBL/GenBank/DDBJ databases">
        <authorList>
            <person name="Akdeniz Z."/>
        </authorList>
    </citation>
    <scope>NUCLEOTIDE SEQUENCE [LARGE SCALE GENOMIC DNA]</scope>
</reference>
<comment type="caution">
    <text evidence="1">The sequence shown here is derived from an EMBL/GenBank/DDBJ whole genome shotgun (WGS) entry which is preliminary data.</text>
</comment>
<evidence type="ECO:0000313" key="2">
    <source>
        <dbReference type="EMBL" id="CAL6108374.1"/>
    </source>
</evidence>
<protein>
    <submittedName>
        <fullName evidence="2">Hypothetical_protein</fullName>
    </submittedName>
</protein>
<name>A0AA86RA02_9EUKA</name>
<organism evidence="1">
    <name type="scientific">Hexamita inflata</name>
    <dbReference type="NCBI Taxonomy" id="28002"/>
    <lineage>
        <taxon>Eukaryota</taxon>
        <taxon>Metamonada</taxon>
        <taxon>Diplomonadida</taxon>
        <taxon>Hexamitidae</taxon>
        <taxon>Hexamitinae</taxon>
        <taxon>Hexamita</taxon>
    </lineage>
</organism>
<reference evidence="1" key="1">
    <citation type="submission" date="2023-06" db="EMBL/GenBank/DDBJ databases">
        <authorList>
            <person name="Kurt Z."/>
        </authorList>
    </citation>
    <scope>NUCLEOTIDE SEQUENCE</scope>
</reference>
<sequence>MATGAFQNQLSAASSILTSARFTKCHSSFKCGDRCVIYVPDSTRHAQLLSGVFAQDLNRGSYIEYLCFNAAPTQLRGALRPNGPVTRPPAVNYQEDSWPETADRSLYNMRLLAQEHGSESQSRRAQQSLAQWPAQLAKESQSRRRLGFQLSISKTSDQDRTIMVSGLLARLCVTVYLSSPLRVTLAKSGRPTVIFKLGAPVKIQFAALRFSGRVFCLGVWPGRDCPRIRPVRAPPLATPVFAFGHLRQTAKIHISPSSRERANAACNVICWCPRRQRFLRWARCCGWTPAEMGRRSQFVLSNCGRAAKAKRRRGVAVRMSPPRLPQRCFLPSIWAASESESCANYVLNCDCFLKNVEIDIHVVYHSGMATGAFQNQLSAASSILTSARFTKCHSSFKCGDRCVIYVPDSPRLAQLLSGVFAQDLNRGSYIEYVCFNAAPIQLRGALRPNGPVTRPPAVNYQEDSWPETADRSLYNMRLLAQEHGSESQSRRAQQSLAQWPAQLAKESQSRRRLGFQLSISKTSDQDRTIMVSGLLARLCVAVYLSSPLRVALAKSGRPTVIFKLGAPVKIQFAALRFSGRVFCLGVWPGRDCPRIRPVRAPPLATPVFAFGHLRQTAKIHISPSSRERANAACNVICWCPRRQRFLRWARCCGWTPAEIGRRSQFVSLIAAEQQKPKGAEALRCVCLLRAFHSDAFCRAFGPRRKVKVVQITFQIATVFQKMLKSIFTLFTILGWRLEHFRTSSLRLLRF</sequence>
<gene>
    <name evidence="1" type="ORF">HINF_LOCUS56603</name>
    <name evidence="2" type="ORF">HINF_LOCUS74936</name>
</gene>
<evidence type="ECO:0000313" key="3">
    <source>
        <dbReference type="Proteomes" id="UP001642409"/>
    </source>
</evidence>
<evidence type="ECO:0000313" key="1">
    <source>
        <dbReference type="EMBL" id="CAI9968958.1"/>
    </source>
</evidence>